<sequence length="155" mass="17739">MMPLDLWFDAMLDTIHSNGTQRTFIASLYIWFLRVMAALCLAAALLNWAQLTGITQNGELRFDNLDTHWRMLKTVLAVILPAAGLGLWMTQSWGVVLWLFSMGLELMAYGVWTDLFEPRPMTLITHSIAIAFLLVLSIGLFTERRRMQRIGIEHL</sequence>
<feature type="transmembrane region" description="Helical" evidence="1">
    <location>
        <begin position="69"/>
        <end position="88"/>
    </location>
</feature>
<keyword evidence="1" id="KW-1133">Transmembrane helix</keyword>
<keyword evidence="1" id="KW-0812">Transmembrane</keyword>
<dbReference type="RefSeq" id="WP_053998575.1">
    <property type="nucleotide sequence ID" value="NZ_JXMU01000008.1"/>
</dbReference>
<dbReference type="STRING" id="1514904.SU32_06645"/>
<protein>
    <recommendedName>
        <fullName evidence="4">DUF2127 domain-containing protein</fullName>
    </recommendedName>
</protein>
<dbReference type="AlphaFoldDB" id="A0A0M9GN77"/>
<feature type="transmembrane region" description="Helical" evidence="1">
    <location>
        <begin position="28"/>
        <end position="49"/>
    </location>
</feature>
<dbReference type="EMBL" id="JXMU01000008">
    <property type="protein sequence ID" value="KPB01750.1"/>
    <property type="molecule type" value="Genomic_DNA"/>
</dbReference>
<proteinExistence type="predicted"/>
<name>A0A0M9GN77_9HYPH</name>
<evidence type="ECO:0008006" key="4">
    <source>
        <dbReference type="Google" id="ProtNLM"/>
    </source>
</evidence>
<reference evidence="2 3" key="1">
    <citation type="submission" date="2015-01" db="EMBL/GenBank/DDBJ databases">
        <title>Ahrensia donghaiensis sp. nov., a novel dimethylsulphoniopropionate-cleavage bacterium isolated from seawater and emended descriptions of the genus Ahrensia and Ahrensia kielensis.</title>
        <authorList>
            <person name="Liu J."/>
        </authorList>
    </citation>
    <scope>NUCLEOTIDE SEQUENCE [LARGE SCALE GENOMIC DNA]</scope>
    <source>
        <strain evidence="2 3">LZD062</strain>
    </source>
</reference>
<evidence type="ECO:0000313" key="3">
    <source>
        <dbReference type="Proteomes" id="UP000038011"/>
    </source>
</evidence>
<dbReference type="OrthoDB" id="7843623at2"/>
<dbReference type="Pfam" id="PF19660">
    <property type="entry name" value="DUF6163"/>
    <property type="match status" value="1"/>
</dbReference>
<feature type="transmembrane region" description="Helical" evidence="1">
    <location>
        <begin position="124"/>
        <end position="142"/>
    </location>
</feature>
<dbReference type="Proteomes" id="UP000038011">
    <property type="component" value="Unassembled WGS sequence"/>
</dbReference>
<gene>
    <name evidence="2" type="ORF">SU32_06645</name>
</gene>
<evidence type="ECO:0000256" key="1">
    <source>
        <dbReference type="SAM" id="Phobius"/>
    </source>
</evidence>
<accession>A0A0M9GN77</accession>
<organism evidence="2 3">
    <name type="scientific">Ahrensia marina</name>
    <dbReference type="NCBI Taxonomy" id="1514904"/>
    <lineage>
        <taxon>Bacteria</taxon>
        <taxon>Pseudomonadati</taxon>
        <taxon>Pseudomonadota</taxon>
        <taxon>Alphaproteobacteria</taxon>
        <taxon>Hyphomicrobiales</taxon>
        <taxon>Ahrensiaceae</taxon>
        <taxon>Ahrensia</taxon>
    </lineage>
</organism>
<dbReference type="InterPro" id="IPR046161">
    <property type="entry name" value="DUF6163"/>
</dbReference>
<feature type="transmembrane region" description="Helical" evidence="1">
    <location>
        <begin position="95"/>
        <end position="112"/>
    </location>
</feature>
<dbReference type="PATRIC" id="fig|1514904.3.peg.3362"/>
<keyword evidence="3" id="KW-1185">Reference proteome</keyword>
<comment type="caution">
    <text evidence="2">The sequence shown here is derived from an EMBL/GenBank/DDBJ whole genome shotgun (WGS) entry which is preliminary data.</text>
</comment>
<evidence type="ECO:0000313" key="2">
    <source>
        <dbReference type="EMBL" id="KPB01750.1"/>
    </source>
</evidence>
<keyword evidence="1" id="KW-0472">Membrane</keyword>